<organism evidence="1 2">
    <name type="scientific">Acinetobacter ursingii</name>
    <dbReference type="NCBI Taxonomy" id="108980"/>
    <lineage>
        <taxon>Bacteria</taxon>
        <taxon>Pseudomonadati</taxon>
        <taxon>Pseudomonadota</taxon>
        <taxon>Gammaproteobacteria</taxon>
        <taxon>Moraxellales</taxon>
        <taxon>Moraxellaceae</taxon>
        <taxon>Acinetobacter</taxon>
    </lineage>
</organism>
<accession>A0AA46P5Q6</accession>
<dbReference type="RefSeq" id="WP_263512809.1">
    <property type="nucleotide sequence ID" value="NZ_CP089051.1"/>
</dbReference>
<evidence type="ECO:0000313" key="1">
    <source>
        <dbReference type="EMBL" id="UYF72140.1"/>
    </source>
</evidence>
<dbReference type="EMBL" id="CP089051">
    <property type="protein sequence ID" value="UYF72140.1"/>
    <property type="molecule type" value="Genomic_DNA"/>
</dbReference>
<dbReference type="AlphaFoldDB" id="A0AA46P5Q6"/>
<dbReference type="Proteomes" id="UP001164064">
    <property type="component" value="Chromosome"/>
</dbReference>
<reference evidence="1" key="1">
    <citation type="journal article" date="2022" name="J Glob Antimicrob Resist">
        <title>Comparative analysis of IMP-4- and OXA-58-containing plasmids of three carbapenemase-producing Acinetobacter ursingii strains in the Netherlands.</title>
        <authorList>
            <person name="Hendrickx A.P.A."/>
            <person name="Schade R.P."/>
            <person name="Landman F."/>
            <person name="Bosch T."/>
            <person name="Schouls L.M."/>
            <person name="van Dijk K."/>
        </authorList>
    </citation>
    <scope>NUCLEOTIDE SEQUENCE</scope>
    <source>
        <strain evidence="1">RIVM_C010559</strain>
    </source>
</reference>
<sequence length="361" mass="43257">MNSICKFLNRIEDSFNEFGECNFPIYLLDKDQKKSINEFYISLVDSKNFSILNLINKNLNFGNITDFWIDHKIGEIDKNWFYSSENYEYGISSEKYISYLNQQLEFFIIIFNFYLENIVMQLKSTIKLKLIADEFENLDRIYSFNYTDPYSNFYRFKKDIEFLHGRTGVDQNIVLGISDLNNDYLIKIKAYGFAKYHQKMYKNTDYIFLSEIINHFYYTERQVKSLGDEINSYLDNPSLSVDVYFRSMYDAKIRDYGLLKRSFEGVYNIKIWGHSLDQSDENYIKEIFSFNGEFIEQRCDVTIFYFNENAKFDLLSNLLAILGNKLIEKWMKKSWLKFKPNPNIVEINNIQPVDLIKFYEE</sequence>
<proteinExistence type="predicted"/>
<gene>
    <name evidence="1" type="ORF">LSO60_02305</name>
</gene>
<name>A0AA46P5Q6_9GAMM</name>
<evidence type="ECO:0000313" key="2">
    <source>
        <dbReference type="Proteomes" id="UP001164064"/>
    </source>
</evidence>
<protein>
    <submittedName>
        <fullName evidence="1">Bacteriophage abortive infection AbiH family protein</fullName>
    </submittedName>
</protein>